<accession>A0A2W7TX54</accession>
<dbReference type="AlphaFoldDB" id="A0A2W7TX54"/>
<comment type="similarity">
    <text evidence="1">Belongs to the metallo-dependent hydrolases superfamily. CpsB/CapC family.</text>
</comment>
<sequence length="246" mass="28485">MFLFFKNKPVLKDLIPSNYVDIHSHLLPGIDDGALTFEQTLELVQALQGFGVSQFITTPHIMYQVWDNTKESVLAVKDQTIFKLEKNEIRVPFRAASEYLIDNQFVKLFQTAELLTLKDNYVLVEMSYINAPMQLYNILFDLQVAGYIPVLAHPERYTFYHNNFDEYVKLKRVGCLFQLNLLAVVGYYGEAIAKIAEQLLQKGMYDFVGSDVHHNKHIASFEEKVKLKDVTALKEVISNNQFFRME</sequence>
<dbReference type="InterPro" id="IPR016195">
    <property type="entry name" value="Pol/histidinol_Pase-like"/>
</dbReference>
<dbReference type="PANTHER" id="PTHR39181:SF1">
    <property type="entry name" value="TYROSINE-PROTEIN PHOSPHATASE YWQE"/>
    <property type="match status" value="1"/>
</dbReference>
<protein>
    <recommendedName>
        <fullName evidence="2">protein-tyrosine-phosphatase</fullName>
        <ecNumber evidence="2">3.1.3.48</ecNumber>
    </recommendedName>
</protein>
<dbReference type="GO" id="GO:0030145">
    <property type="term" value="F:manganese ion binding"/>
    <property type="evidence" value="ECO:0007669"/>
    <property type="project" value="InterPro"/>
</dbReference>
<comment type="catalytic activity">
    <reaction evidence="4">
        <text>O-phospho-L-tyrosyl-[protein] + H2O = L-tyrosyl-[protein] + phosphate</text>
        <dbReference type="Rhea" id="RHEA:10684"/>
        <dbReference type="Rhea" id="RHEA-COMP:10136"/>
        <dbReference type="Rhea" id="RHEA-COMP:20101"/>
        <dbReference type="ChEBI" id="CHEBI:15377"/>
        <dbReference type="ChEBI" id="CHEBI:43474"/>
        <dbReference type="ChEBI" id="CHEBI:46858"/>
        <dbReference type="ChEBI" id="CHEBI:61978"/>
        <dbReference type="EC" id="3.1.3.48"/>
    </reaction>
</comment>
<dbReference type="PIRSF" id="PIRSF016557">
    <property type="entry name" value="Caps_synth_CpsB"/>
    <property type="match status" value="1"/>
</dbReference>
<dbReference type="Proteomes" id="UP000249177">
    <property type="component" value="Unassembled WGS sequence"/>
</dbReference>
<dbReference type="EMBL" id="QKXH01000002">
    <property type="protein sequence ID" value="PZX94881.1"/>
    <property type="molecule type" value="Genomic_DNA"/>
</dbReference>
<evidence type="ECO:0000256" key="3">
    <source>
        <dbReference type="ARBA" id="ARBA00022801"/>
    </source>
</evidence>
<evidence type="ECO:0000313" key="6">
    <source>
        <dbReference type="Proteomes" id="UP000249177"/>
    </source>
</evidence>
<proteinExistence type="inferred from homology"/>
<evidence type="ECO:0000256" key="2">
    <source>
        <dbReference type="ARBA" id="ARBA00013064"/>
    </source>
</evidence>
<comment type="caution">
    <text evidence="5">The sequence shown here is derived from an EMBL/GenBank/DDBJ whole genome shotgun (WGS) entry which is preliminary data.</text>
</comment>
<dbReference type="GO" id="GO:0004725">
    <property type="term" value="F:protein tyrosine phosphatase activity"/>
    <property type="evidence" value="ECO:0007669"/>
    <property type="project" value="UniProtKB-EC"/>
</dbReference>
<evidence type="ECO:0000256" key="4">
    <source>
        <dbReference type="ARBA" id="ARBA00051722"/>
    </source>
</evidence>
<dbReference type="Gene3D" id="3.20.20.140">
    <property type="entry name" value="Metal-dependent hydrolases"/>
    <property type="match status" value="1"/>
</dbReference>
<evidence type="ECO:0000256" key="1">
    <source>
        <dbReference type="ARBA" id="ARBA00005750"/>
    </source>
</evidence>
<dbReference type="RefSeq" id="WP_111408976.1">
    <property type="nucleotide sequence ID" value="NZ_QKXH01000002.1"/>
</dbReference>
<dbReference type="EC" id="3.1.3.48" evidence="2"/>
<gene>
    <name evidence="5" type="ORF">DOS84_04845</name>
</gene>
<dbReference type="Pfam" id="PF19567">
    <property type="entry name" value="CpsB_CapC"/>
    <property type="match status" value="1"/>
</dbReference>
<name>A0A2W7TX54_9FLAO</name>
<keyword evidence="3" id="KW-0378">Hydrolase</keyword>
<organism evidence="5 6">
    <name type="scientific">Flavobacterium aquariorum</name>
    <dbReference type="NCBI Taxonomy" id="2217670"/>
    <lineage>
        <taxon>Bacteria</taxon>
        <taxon>Pseudomonadati</taxon>
        <taxon>Bacteroidota</taxon>
        <taxon>Flavobacteriia</taxon>
        <taxon>Flavobacteriales</taxon>
        <taxon>Flavobacteriaceae</taxon>
        <taxon>Flavobacterium</taxon>
    </lineage>
</organism>
<dbReference type="PANTHER" id="PTHR39181">
    <property type="entry name" value="TYROSINE-PROTEIN PHOSPHATASE YWQE"/>
    <property type="match status" value="1"/>
</dbReference>
<dbReference type="InterPro" id="IPR016667">
    <property type="entry name" value="Caps_polysacc_synth_CpsB/CapC"/>
</dbReference>
<evidence type="ECO:0000313" key="5">
    <source>
        <dbReference type="EMBL" id="PZX94881.1"/>
    </source>
</evidence>
<keyword evidence="6" id="KW-1185">Reference proteome</keyword>
<dbReference type="OrthoDB" id="9788539at2"/>
<dbReference type="SUPFAM" id="SSF89550">
    <property type="entry name" value="PHP domain-like"/>
    <property type="match status" value="1"/>
</dbReference>
<reference evidence="5 6" key="1">
    <citation type="submission" date="2018-06" db="EMBL/GenBank/DDBJ databases">
        <title>Flavobacterium sp IMCC34762, genome.</title>
        <authorList>
            <person name="Joung Y."/>
            <person name="Cho J."/>
            <person name="Song J."/>
        </authorList>
    </citation>
    <scope>NUCLEOTIDE SEQUENCE [LARGE SCALE GENOMIC DNA]</scope>
    <source>
        <strain evidence="5 6">IMCC34762</strain>
    </source>
</reference>